<evidence type="ECO:0000256" key="5">
    <source>
        <dbReference type="ARBA" id="ARBA00012964"/>
    </source>
</evidence>
<comment type="cofactor">
    <cofactor evidence="2">
        <name>Mn(2+)</name>
        <dbReference type="ChEBI" id="CHEBI:29035"/>
    </cofactor>
</comment>
<comment type="catalytic activity">
    <reaction evidence="1">
        <text>a 2'-deoxyribonucleoside 5'-phosphate + H2O = a 2'-deoxyribonucleoside + phosphate</text>
        <dbReference type="Rhea" id="RHEA:36167"/>
        <dbReference type="ChEBI" id="CHEBI:15377"/>
        <dbReference type="ChEBI" id="CHEBI:18274"/>
        <dbReference type="ChEBI" id="CHEBI:43474"/>
        <dbReference type="ChEBI" id="CHEBI:65317"/>
        <dbReference type="EC" id="3.1.3.89"/>
    </reaction>
</comment>
<evidence type="ECO:0000256" key="6">
    <source>
        <dbReference type="ARBA" id="ARBA00022723"/>
    </source>
</evidence>
<dbReference type="GO" id="GO:0046872">
    <property type="term" value="F:metal ion binding"/>
    <property type="evidence" value="ECO:0007669"/>
    <property type="project" value="UniProtKB-KW"/>
</dbReference>
<dbReference type="PANTHER" id="PTHR11845">
    <property type="entry name" value="5'-DEOXYNUCLEOTIDASE HDDC2"/>
    <property type="match status" value="1"/>
</dbReference>
<keyword evidence="6" id="KW-0479">Metal-binding</keyword>
<feature type="domain" description="HD/PDEase" evidence="8">
    <location>
        <begin position="42"/>
        <end position="154"/>
    </location>
</feature>
<evidence type="ECO:0000256" key="2">
    <source>
        <dbReference type="ARBA" id="ARBA00001936"/>
    </source>
</evidence>
<dbReference type="EMBL" id="LBWE01000004">
    <property type="protein sequence ID" value="KKR01931.1"/>
    <property type="molecule type" value="Genomic_DNA"/>
</dbReference>
<comment type="cofactor">
    <cofactor evidence="3">
        <name>Co(2+)</name>
        <dbReference type="ChEBI" id="CHEBI:48828"/>
    </cofactor>
</comment>
<evidence type="ECO:0000313" key="10">
    <source>
        <dbReference type="Proteomes" id="UP000033998"/>
    </source>
</evidence>
<dbReference type="SMART" id="SM00471">
    <property type="entry name" value="HDc"/>
    <property type="match status" value="1"/>
</dbReference>
<sequence length="213" mass="24733">MKVLIPKIKKNKNDLKSITDFIYEVGILSRTPRSGLWFLGTGNQSVAEHLLRTAYITYCLCYLTPRANRERAILMALVHDLGEARTSDLNYVHQKYGRLAEVQAISDIAESVPFGKEIQKLFLEEQARETLEAKLVKDADNIEWLATMREEEAKGNIKARQWGKITYKRLKTPAGKKVGKLLLKIHPDNWYFNAKDKWFVDRNPKLRSWKKKK</sequence>
<dbReference type="InterPro" id="IPR003607">
    <property type="entry name" value="HD/PDEase_dom"/>
</dbReference>
<dbReference type="GO" id="GO:0005737">
    <property type="term" value="C:cytoplasm"/>
    <property type="evidence" value="ECO:0007669"/>
    <property type="project" value="TreeGrafter"/>
</dbReference>
<dbReference type="InterPro" id="IPR039356">
    <property type="entry name" value="YfbR/HDDC2"/>
</dbReference>
<dbReference type="GO" id="GO:0002953">
    <property type="term" value="F:5'-deoxynucleotidase activity"/>
    <property type="evidence" value="ECO:0007669"/>
    <property type="project" value="UniProtKB-EC"/>
</dbReference>
<dbReference type="Gene3D" id="1.10.3210.10">
    <property type="entry name" value="Hypothetical protein af1432"/>
    <property type="match status" value="1"/>
</dbReference>
<dbReference type="InterPro" id="IPR006674">
    <property type="entry name" value="HD_domain"/>
</dbReference>
<accession>A0A837HP74</accession>
<evidence type="ECO:0000256" key="7">
    <source>
        <dbReference type="ARBA" id="ARBA00022801"/>
    </source>
</evidence>
<dbReference type="PANTHER" id="PTHR11845:SF13">
    <property type="entry name" value="5'-DEOXYNUCLEOTIDASE HDDC2"/>
    <property type="match status" value="1"/>
</dbReference>
<evidence type="ECO:0000256" key="1">
    <source>
        <dbReference type="ARBA" id="ARBA00001638"/>
    </source>
</evidence>
<evidence type="ECO:0000256" key="3">
    <source>
        <dbReference type="ARBA" id="ARBA00001941"/>
    </source>
</evidence>
<dbReference type="CDD" id="cd00077">
    <property type="entry name" value="HDc"/>
    <property type="match status" value="1"/>
</dbReference>
<reference evidence="9 10" key="1">
    <citation type="journal article" date="2015" name="Nature">
        <title>rRNA introns, odd ribosomes, and small enigmatic genomes across a large radiation of phyla.</title>
        <authorList>
            <person name="Brown C.T."/>
            <person name="Hug L.A."/>
            <person name="Thomas B.C."/>
            <person name="Sharon I."/>
            <person name="Castelle C.J."/>
            <person name="Singh A."/>
            <person name="Wilkins M.J."/>
            <person name="Williams K.H."/>
            <person name="Banfield J.F."/>
        </authorList>
    </citation>
    <scope>NUCLEOTIDE SEQUENCE [LARGE SCALE GENOMIC DNA]</scope>
</reference>
<dbReference type="Pfam" id="PF13023">
    <property type="entry name" value="HD_3"/>
    <property type="match status" value="1"/>
</dbReference>
<proteinExistence type="predicted"/>
<dbReference type="Proteomes" id="UP000033998">
    <property type="component" value="Unassembled WGS sequence"/>
</dbReference>
<comment type="subunit">
    <text evidence="4">Homodimer.</text>
</comment>
<protein>
    <recommendedName>
        <fullName evidence="5">5'-deoxynucleotidase</fullName>
        <ecNumber evidence="5">3.1.3.89</ecNumber>
    </recommendedName>
</protein>
<evidence type="ECO:0000256" key="4">
    <source>
        <dbReference type="ARBA" id="ARBA00011738"/>
    </source>
</evidence>
<name>A0A837HP74_9BACT</name>
<comment type="caution">
    <text evidence="9">The sequence shown here is derived from an EMBL/GenBank/DDBJ whole genome shotgun (WGS) entry which is preliminary data.</text>
</comment>
<dbReference type="SUPFAM" id="SSF109604">
    <property type="entry name" value="HD-domain/PDEase-like"/>
    <property type="match status" value="1"/>
</dbReference>
<evidence type="ECO:0000313" key="9">
    <source>
        <dbReference type="EMBL" id="KKR01931.1"/>
    </source>
</evidence>
<organism evidence="9 10">
    <name type="scientific">Candidatus Nomurabacteria bacterium GW2011_GWD2_39_12</name>
    <dbReference type="NCBI Taxonomy" id="1618759"/>
    <lineage>
        <taxon>Bacteria</taxon>
        <taxon>Candidatus Nomuraibacteriota</taxon>
    </lineage>
</organism>
<dbReference type="EC" id="3.1.3.89" evidence="5"/>
<dbReference type="AlphaFoldDB" id="A0A837HP74"/>
<evidence type="ECO:0000259" key="8">
    <source>
        <dbReference type="SMART" id="SM00471"/>
    </source>
</evidence>
<gene>
    <name evidence="9" type="ORF">UT27_C0004G0002</name>
</gene>
<keyword evidence="7 9" id="KW-0378">Hydrolase</keyword>